<dbReference type="AlphaFoldDB" id="A0A017HKI1"/>
<sequence length="124" mass="12792">MTDTARGGADRPAYLIVLRHVVVAQDIAMTIADRDPGARVVTVASPAEALPALGDVGRLAVAFVAEAPREHRESDLARAIATRGGRVVLIGEAAETEGAELGFPVLARPFSTEDILAHLAGGTG</sequence>
<evidence type="ECO:0008006" key="3">
    <source>
        <dbReference type="Google" id="ProtNLM"/>
    </source>
</evidence>
<dbReference type="Proteomes" id="UP000019666">
    <property type="component" value="Unassembled WGS sequence"/>
</dbReference>
<proteinExistence type="predicted"/>
<reference evidence="1 2" key="1">
    <citation type="submission" date="2013-02" db="EMBL/GenBank/DDBJ databases">
        <authorList>
            <person name="Fiebig A."/>
            <person name="Goeker M."/>
            <person name="Klenk H.-P.P."/>
        </authorList>
    </citation>
    <scope>NUCLEOTIDE SEQUENCE [LARGE SCALE GENOMIC DNA]</scope>
    <source>
        <strain evidence="1 2">DSM 19309</strain>
    </source>
</reference>
<dbReference type="Gene3D" id="3.40.50.2300">
    <property type="match status" value="1"/>
</dbReference>
<organism evidence="1 2">
    <name type="scientific">Rubellimicrobium mesophilum DSM 19309</name>
    <dbReference type="NCBI Taxonomy" id="442562"/>
    <lineage>
        <taxon>Bacteria</taxon>
        <taxon>Pseudomonadati</taxon>
        <taxon>Pseudomonadota</taxon>
        <taxon>Alphaproteobacteria</taxon>
        <taxon>Rhodobacterales</taxon>
        <taxon>Roseobacteraceae</taxon>
        <taxon>Rubellimicrobium</taxon>
    </lineage>
</organism>
<evidence type="ECO:0000313" key="2">
    <source>
        <dbReference type="Proteomes" id="UP000019666"/>
    </source>
</evidence>
<evidence type="ECO:0000313" key="1">
    <source>
        <dbReference type="EMBL" id="EYD74658.1"/>
    </source>
</evidence>
<accession>A0A017HKI1</accession>
<name>A0A017HKI1_9RHOB</name>
<keyword evidence="2" id="KW-1185">Reference proteome</keyword>
<dbReference type="HOGENOM" id="CLU_163387_0_0_5"/>
<dbReference type="RefSeq" id="WP_051521641.1">
    <property type="nucleotide sequence ID" value="NZ_KK088638.1"/>
</dbReference>
<comment type="caution">
    <text evidence="1">The sequence shown here is derived from an EMBL/GenBank/DDBJ whole genome shotgun (WGS) entry which is preliminary data.</text>
</comment>
<dbReference type="EMBL" id="AOSK01000110">
    <property type="protein sequence ID" value="EYD74658.1"/>
    <property type="molecule type" value="Genomic_DNA"/>
</dbReference>
<dbReference type="OrthoDB" id="7851458at2"/>
<gene>
    <name evidence="1" type="ORF">Rumeso_03774</name>
</gene>
<protein>
    <recommendedName>
        <fullName evidence="3">Response regulatory domain-containing protein</fullName>
    </recommendedName>
</protein>